<dbReference type="Proteomes" id="UP001260872">
    <property type="component" value="Unassembled WGS sequence"/>
</dbReference>
<organism evidence="7 8">
    <name type="scientific">Nesterenkonia flava</name>
    <dbReference type="NCBI Taxonomy" id="469799"/>
    <lineage>
        <taxon>Bacteria</taxon>
        <taxon>Bacillati</taxon>
        <taxon>Actinomycetota</taxon>
        <taxon>Actinomycetes</taxon>
        <taxon>Micrococcales</taxon>
        <taxon>Micrococcaceae</taxon>
        <taxon>Nesterenkonia</taxon>
    </lineage>
</organism>
<reference evidence="8" key="1">
    <citation type="submission" date="2023-07" db="EMBL/GenBank/DDBJ databases">
        <title>Description of three actinobacteria isolated from air of manufacturing shop in a pharmaceutical factory.</title>
        <authorList>
            <person name="Zhang D.-F."/>
        </authorList>
    </citation>
    <scope>NUCLEOTIDE SEQUENCE [LARGE SCALE GENOMIC DNA]</scope>
    <source>
        <strain evidence="8">CCTCC AB 207010</strain>
    </source>
</reference>
<dbReference type="InterPro" id="IPR036291">
    <property type="entry name" value="NAD(P)-bd_dom_sf"/>
</dbReference>
<dbReference type="Gene3D" id="3.40.50.720">
    <property type="entry name" value="NAD(P)-binding Rossmann-like Domain"/>
    <property type="match status" value="2"/>
</dbReference>
<dbReference type="SUPFAM" id="SSF51735">
    <property type="entry name" value="NAD(P)-binding Rossmann-fold domains"/>
    <property type="match status" value="1"/>
</dbReference>
<dbReference type="SUPFAM" id="SSF52283">
    <property type="entry name" value="Formate/glycerate dehydrogenase catalytic domain-like"/>
    <property type="match status" value="1"/>
</dbReference>
<comment type="similarity">
    <text evidence="1 4">Belongs to the D-isomer specific 2-hydroxyacid dehydrogenase family.</text>
</comment>
<comment type="caution">
    <text evidence="7">The sequence shown here is derived from an EMBL/GenBank/DDBJ whole genome shotgun (WGS) entry which is preliminary data.</text>
</comment>
<dbReference type="InterPro" id="IPR006140">
    <property type="entry name" value="D-isomer_DH_NAD-bd"/>
</dbReference>
<evidence type="ECO:0000259" key="5">
    <source>
        <dbReference type="Pfam" id="PF00389"/>
    </source>
</evidence>
<dbReference type="PANTHER" id="PTHR43333">
    <property type="entry name" value="2-HACID_DH_C DOMAIN-CONTAINING PROTEIN"/>
    <property type="match status" value="1"/>
</dbReference>
<keyword evidence="3" id="KW-0520">NAD</keyword>
<protein>
    <submittedName>
        <fullName evidence="7">D-2-hydroxyacid dehydrogenase</fullName>
    </submittedName>
</protein>
<dbReference type="PANTHER" id="PTHR43333:SF1">
    <property type="entry name" value="D-ISOMER SPECIFIC 2-HYDROXYACID DEHYDROGENASE NAD-BINDING DOMAIN-CONTAINING PROTEIN"/>
    <property type="match status" value="1"/>
</dbReference>
<gene>
    <name evidence="7" type="ORF">RH857_09465</name>
</gene>
<evidence type="ECO:0000313" key="7">
    <source>
        <dbReference type="EMBL" id="MDR5712356.1"/>
    </source>
</evidence>
<evidence type="ECO:0000256" key="4">
    <source>
        <dbReference type="RuleBase" id="RU003719"/>
    </source>
</evidence>
<sequence>MSDPLPVITVLCSPADSEVSHHVPPGLERLAGRAEVRCVQADELGPALRGADALFLWHAFSRDVAEVWNQADALQWIHVSAAGVDKLLFEELVESEVTVTNAQGVFDRPIAEWVLGAILAEAKQFALGYRHKSEKRWQHRETARVTGTTALVIGTGAIGREIARLLRAVGIEVRGVGRRARTQDEDFGEVFSSDELAAHVGWADTVVNAAPLTPATRGLISAEVLAAMKPGAHLVNIGRGEHVDEPALVSALKNGPVGFASLDVFATEPLPADSELWELENVLISPHMSGDVVGWRPALAEQFLDNAERWLAGEPLRNVVDKRKGYVPRH</sequence>
<evidence type="ECO:0000256" key="1">
    <source>
        <dbReference type="ARBA" id="ARBA00005854"/>
    </source>
</evidence>
<proteinExistence type="inferred from homology"/>
<keyword evidence="2 4" id="KW-0560">Oxidoreductase</keyword>
<evidence type="ECO:0000313" key="8">
    <source>
        <dbReference type="Proteomes" id="UP001260872"/>
    </source>
</evidence>
<dbReference type="Pfam" id="PF00389">
    <property type="entry name" value="2-Hacid_dh"/>
    <property type="match status" value="1"/>
</dbReference>
<dbReference type="InterPro" id="IPR006139">
    <property type="entry name" value="D-isomer_2_OHA_DH_cat_dom"/>
</dbReference>
<accession>A0ABU1FUM2</accession>
<dbReference type="RefSeq" id="WP_310537735.1">
    <property type="nucleotide sequence ID" value="NZ_BAAAOC010000014.1"/>
</dbReference>
<evidence type="ECO:0000259" key="6">
    <source>
        <dbReference type="Pfam" id="PF02826"/>
    </source>
</evidence>
<feature type="domain" description="D-isomer specific 2-hydroxyacid dehydrogenase NAD-binding" evidence="6">
    <location>
        <begin position="116"/>
        <end position="289"/>
    </location>
</feature>
<keyword evidence="8" id="KW-1185">Reference proteome</keyword>
<name>A0ABU1FUM2_9MICC</name>
<feature type="domain" description="D-isomer specific 2-hydroxyacid dehydrogenase catalytic" evidence="5">
    <location>
        <begin position="40"/>
        <end position="320"/>
    </location>
</feature>
<dbReference type="Pfam" id="PF02826">
    <property type="entry name" value="2-Hacid_dh_C"/>
    <property type="match status" value="1"/>
</dbReference>
<evidence type="ECO:0000256" key="3">
    <source>
        <dbReference type="ARBA" id="ARBA00023027"/>
    </source>
</evidence>
<dbReference type="CDD" id="cd05300">
    <property type="entry name" value="2-Hacid_dh_1"/>
    <property type="match status" value="1"/>
</dbReference>
<dbReference type="EMBL" id="JAVKGT010000023">
    <property type="protein sequence ID" value="MDR5712356.1"/>
    <property type="molecule type" value="Genomic_DNA"/>
</dbReference>
<evidence type="ECO:0000256" key="2">
    <source>
        <dbReference type="ARBA" id="ARBA00023002"/>
    </source>
</evidence>